<evidence type="ECO:0000313" key="2">
    <source>
        <dbReference type="EMBL" id="KKN26679.1"/>
    </source>
</evidence>
<gene>
    <name evidence="2" type="ORF">LCGC14_0872190</name>
</gene>
<protein>
    <submittedName>
        <fullName evidence="2">Uncharacterized protein</fullName>
    </submittedName>
</protein>
<reference evidence="2" key="1">
    <citation type="journal article" date="2015" name="Nature">
        <title>Complex archaea that bridge the gap between prokaryotes and eukaryotes.</title>
        <authorList>
            <person name="Spang A."/>
            <person name="Saw J.H."/>
            <person name="Jorgensen S.L."/>
            <person name="Zaremba-Niedzwiedzka K."/>
            <person name="Martijn J."/>
            <person name="Lind A.E."/>
            <person name="van Eijk R."/>
            <person name="Schleper C."/>
            <person name="Guy L."/>
            <person name="Ettema T.J."/>
        </authorList>
    </citation>
    <scope>NUCLEOTIDE SEQUENCE</scope>
</reference>
<accession>A0A0F9P973</accession>
<feature type="non-terminal residue" evidence="2">
    <location>
        <position position="1"/>
    </location>
</feature>
<dbReference type="EMBL" id="LAZR01002701">
    <property type="protein sequence ID" value="KKN26679.1"/>
    <property type="molecule type" value="Genomic_DNA"/>
</dbReference>
<proteinExistence type="predicted"/>
<keyword evidence="1" id="KW-0812">Transmembrane</keyword>
<keyword evidence="1" id="KW-1133">Transmembrane helix</keyword>
<keyword evidence="1" id="KW-0472">Membrane</keyword>
<evidence type="ECO:0000256" key="1">
    <source>
        <dbReference type="SAM" id="Phobius"/>
    </source>
</evidence>
<sequence>SALFLLDYLFLGNIIHWGFEVAWGLTIILYSVLFFKWSLNPTDWIPIKFGHKIQWNFNATISTSPAANGDAQAIDLDKEITKWLKENVSPLIYAKENYNTYYFLRKSDYIAFKLRWT</sequence>
<organism evidence="2">
    <name type="scientific">marine sediment metagenome</name>
    <dbReference type="NCBI Taxonomy" id="412755"/>
    <lineage>
        <taxon>unclassified sequences</taxon>
        <taxon>metagenomes</taxon>
        <taxon>ecological metagenomes</taxon>
    </lineage>
</organism>
<comment type="caution">
    <text evidence="2">The sequence shown here is derived from an EMBL/GenBank/DDBJ whole genome shotgun (WGS) entry which is preliminary data.</text>
</comment>
<dbReference type="AlphaFoldDB" id="A0A0F9P973"/>
<feature type="transmembrane region" description="Helical" evidence="1">
    <location>
        <begin position="14"/>
        <end position="35"/>
    </location>
</feature>
<name>A0A0F9P973_9ZZZZ</name>